<feature type="region of interest" description="Disordered" evidence="6">
    <location>
        <begin position="123"/>
        <end position="153"/>
    </location>
</feature>
<evidence type="ECO:0000256" key="4">
    <source>
        <dbReference type="ARBA" id="ARBA00022989"/>
    </source>
</evidence>
<dbReference type="Gene3D" id="1.10.287.70">
    <property type="match status" value="1"/>
</dbReference>
<feature type="transmembrane region" description="Helical" evidence="7">
    <location>
        <begin position="520"/>
        <end position="538"/>
    </location>
</feature>
<feature type="compositionally biased region" description="Basic and acidic residues" evidence="6">
    <location>
        <begin position="208"/>
        <end position="217"/>
    </location>
</feature>
<dbReference type="Pfam" id="PF20519">
    <property type="entry name" value="Polycystin_dom"/>
    <property type="match status" value="1"/>
</dbReference>
<evidence type="ECO:0000256" key="6">
    <source>
        <dbReference type="SAM" id="MobiDB-lite"/>
    </source>
</evidence>
<evidence type="ECO:0000256" key="3">
    <source>
        <dbReference type="ARBA" id="ARBA00022692"/>
    </source>
</evidence>
<evidence type="ECO:0000313" key="10">
    <source>
        <dbReference type="EMBL" id="CEM36564.1"/>
    </source>
</evidence>
<feature type="compositionally biased region" description="Basic and acidic residues" evidence="6">
    <location>
        <begin position="62"/>
        <end position="91"/>
    </location>
</feature>
<proteinExistence type="inferred from homology"/>
<feature type="transmembrane region" description="Helical" evidence="7">
    <location>
        <begin position="705"/>
        <end position="735"/>
    </location>
</feature>
<dbReference type="InterPro" id="IPR051223">
    <property type="entry name" value="Polycystin"/>
</dbReference>
<keyword evidence="4 7" id="KW-1133">Transmembrane helix</keyword>
<feature type="compositionally biased region" description="Basic and acidic residues" evidence="6">
    <location>
        <begin position="8"/>
        <end position="18"/>
    </location>
</feature>
<keyword evidence="5 7" id="KW-0472">Membrane</keyword>
<feature type="region of interest" description="Disordered" evidence="6">
    <location>
        <begin position="786"/>
        <end position="827"/>
    </location>
</feature>
<feature type="region of interest" description="Disordered" evidence="6">
    <location>
        <begin position="186"/>
        <end position="224"/>
    </location>
</feature>
<feature type="compositionally biased region" description="Polar residues" evidence="6">
    <location>
        <begin position="817"/>
        <end position="827"/>
    </location>
</feature>
<dbReference type="AlphaFoldDB" id="A0A0G4GZA1"/>
<evidence type="ECO:0000256" key="5">
    <source>
        <dbReference type="ARBA" id="ARBA00023136"/>
    </source>
</evidence>
<dbReference type="Pfam" id="PF08016">
    <property type="entry name" value="PKD_channel"/>
    <property type="match status" value="1"/>
</dbReference>
<comment type="similarity">
    <text evidence="2">Belongs to the polycystin family.</text>
</comment>
<sequence length="827" mass="92866">MLPVIAERYADMDDRSSSEEDDEEDLITLRKKIRRLKEDRRKRIEYTERLQDKLKALNQEISTRRLELEAERSKSQARKSADTSQHERSEEAEQSTSLKQNRAIRDCLEQLLYTKIGELKRKNSSMPWETKAADRIVSKGRGGGGGGRDDKKDDELRVDSVLILYSPYGTDACDFWEVNESEHVLRNSQGAKAPDNANVQRDTGGKGSGEEKQEKRAGGSSDAPTFQKIAEEFPGLFHVLRVAKKPAAFDMKSVSVWDVGIYIVLLSLTVYMFFEEHPQSVFGPPLDHIQTTDEMFSWLRGTFAAQVFDSTSSIRTFNLPVGLVRIKQQVVSRSSCERKGVEPFVGECFPLKYSQPFAERQAVAFYQELTTTGNCSTVIANRATTCPGCANPSEFLTASTSSGTHRKIATEGYLQVYDPSGFAIDFCTYADGTICSTADDTAGFREVINCLEEADWLGNGTRSVEVEMALYNGAYDRFIPVLAHFEMPFSKGVFASIKVNAVKLAVNETPAELRLFNVHVVRLVFVFFLLTSFLYRMVFKAARTSVLSFLKTLFQIEQLLDMAVAGTCFYVFALRTMTLKIDIDTVVNASRSRGFLSWLRESEVYLQMVSIEGLIILLLLSRFVTFFKVVPKLRALYNVVSSAAGRYVYFVCFFVPVLFGFVLIAHAIWGSYLDQFSTVQDSFVAVLLFMKGDIALRDMLEIEAAWTIIFAFSYYLIVTFFMMNMFTAIVIDAYYTTSITEGHRESMTGPHGAMSWVEWLVPSSVVDTCKFMRGVFNQKKNADDANDLGEAEVEEKGDRVERAPGGAGRQGGGKFQRMTTAASVSPH</sequence>
<name>A0A0G4GZA1_9ALVE</name>
<feature type="transmembrane region" description="Helical" evidence="7">
    <location>
        <begin position="647"/>
        <end position="669"/>
    </location>
</feature>
<dbReference type="PANTHER" id="PTHR10877">
    <property type="entry name" value="POLYCYSTIN FAMILY MEMBER"/>
    <property type="match status" value="1"/>
</dbReference>
<reference evidence="10" key="1">
    <citation type="submission" date="2014-11" db="EMBL/GenBank/DDBJ databases">
        <authorList>
            <person name="Otto D Thomas"/>
            <person name="Naeem Raeece"/>
        </authorList>
    </citation>
    <scope>NUCLEOTIDE SEQUENCE</scope>
</reference>
<protein>
    <submittedName>
        <fullName evidence="10">Uncharacterized protein</fullName>
    </submittedName>
</protein>
<evidence type="ECO:0000256" key="2">
    <source>
        <dbReference type="ARBA" id="ARBA00007200"/>
    </source>
</evidence>
<organism evidence="10">
    <name type="scientific">Chromera velia CCMP2878</name>
    <dbReference type="NCBI Taxonomy" id="1169474"/>
    <lineage>
        <taxon>Eukaryota</taxon>
        <taxon>Sar</taxon>
        <taxon>Alveolata</taxon>
        <taxon>Colpodellida</taxon>
        <taxon>Chromeraceae</taxon>
        <taxon>Chromera</taxon>
    </lineage>
</organism>
<evidence type="ECO:0000256" key="7">
    <source>
        <dbReference type="SAM" id="Phobius"/>
    </source>
</evidence>
<dbReference type="InterPro" id="IPR013122">
    <property type="entry name" value="PKD1_2_channel"/>
</dbReference>
<dbReference type="PANTHER" id="PTHR10877:SF183">
    <property type="entry name" value="AT14535P-RELATED"/>
    <property type="match status" value="1"/>
</dbReference>
<dbReference type="VEuPathDB" id="CryptoDB:Cvel_5451"/>
<dbReference type="PhylomeDB" id="A0A0G4GZA1"/>
<dbReference type="EMBL" id="CDMZ01001713">
    <property type="protein sequence ID" value="CEM36564.1"/>
    <property type="molecule type" value="Genomic_DNA"/>
</dbReference>
<keyword evidence="3 7" id="KW-0812">Transmembrane</keyword>
<gene>
    <name evidence="10" type="ORF">Cvel_5451</name>
</gene>
<accession>A0A0G4GZA1</accession>
<feature type="region of interest" description="Disordered" evidence="6">
    <location>
        <begin position="62"/>
        <end position="99"/>
    </location>
</feature>
<feature type="domain" description="Polycystin cation channel PKD1/PKD2" evidence="8">
    <location>
        <begin position="519"/>
        <end position="736"/>
    </location>
</feature>
<dbReference type="InterPro" id="IPR046791">
    <property type="entry name" value="Polycystin_dom"/>
</dbReference>
<feature type="transmembrane region" description="Helical" evidence="7">
    <location>
        <begin position="604"/>
        <end position="627"/>
    </location>
</feature>
<evidence type="ECO:0000259" key="8">
    <source>
        <dbReference type="Pfam" id="PF08016"/>
    </source>
</evidence>
<evidence type="ECO:0000259" key="9">
    <source>
        <dbReference type="Pfam" id="PF20519"/>
    </source>
</evidence>
<dbReference type="GO" id="GO:0016020">
    <property type="term" value="C:membrane"/>
    <property type="evidence" value="ECO:0007669"/>
    <property type="project" value="UniProtKB-SubCell"/>
</dbReference>
<feature type="compositionally biased region" description="Gly residues" evidence="6">
    <location>
        <begin position="805"/>
        <end position="814"/>
    </location>
</feature>
<feature type="domain" description="Polycystin" evidence="9">
    <location>
        <begin position="288"/>
        <end position="505"/>
    </location>
</feature>
<comment type="subcellular location">
    <subcellularLocation>
        <location evidence="1">Membrane</location>
        <topology evidence="1">Multi-pass membrane protein</topology>
    </subcellularLocation>
</comment>
<feature type="region of interest" description="Disordered" evidence="6">
    <location>
        <begin position="1"/>
        <end position="24"/>
    </location>
</feature>
<feature type="transmembrane region" description="Helical" evidence="7">
    <location>
        <begin position="559"/>
        <end position="577"/>
    </location>
</feature>
<evidence type="ECO:0000256" key="1">
    <source>
        <dbReference type="ARBA" id="ARBA00004141"/>
    </source>
</evidence>